<dbReference type="GO" id="GO:0003842">
    <property type="term" value="F:L-glutamate gamma-semialdehyde dehydrogenase activity"/>
    <property type="evidence" value="ECO:0007669"/>
    <property type="project" value="TreeGrafter"/>
</dbReference>
<dbReference type="InterPro" id="IPR016162">
    <property type="entry name" value="Ald_DH_N"/>
</dbReference>
<dbReference type="GO" id="GO:0010133">
    <property type="term" value="P:L-proline catabolic process to L-glutamate"/>
    <property type="evidence" value="ECO:0007669"/>
    <property type="project" value="TreeGrafter"/>
</dbReference>
<dbReference type="RefSeq" id="WP_069460061.1">
    <property type="nucleotide sequence ID" value="NZ_LYBW01000061.1"/>
</dbReference>
<keyword evidence="2" id="KW-0520">NAD</keyword>
<dbReference type="STRING" id="1752398.A8M32_19385"/>
<dbReference type="InterPro" id="IPR015590">
    <property type="entry name" value="Aldehyde_DH_dom"/>
</dbReference>
<dbReference type="Gene3D" id="3.40.309.10">
    <property type="entry name" value="Aldehyde Dehydrogenase, Chain A, domain 2"/>
    <property type="match status" value="1"/>
</dbReference>
<dbReference type="InterPro" id="IPR016163">
    <property type="entry name" value="Ald_DH_C"/>
</dbReference>
<dbReference type="OrthoDB" id="5288459at2"/>
<proteinExistence type="predicted"/>
<evidence type="ECO:0000259" key="3">
    <source>
        <dbReference type="Pfam" id="PF00171"/>
    </source>
</evidence>
<gene>
    <name evidence="4" type="ORF">A8M32_19385</name>
</gene>
<evidence type="ECO:0000313" key="4">
    <source>
        <dbReference type="EMBL" id="ODR89495.1"/>
    </source>
</evidence>
<organism evidence="4 5">
    <name type="scientific">Sinorhizobium alkalisoli</name>
    <dbReference type="NCBI Taxonomy" id="1752398"/>
    <lineage>
        <taxon>Bacteria</taxon>
        <taxon>Pseudomonadati</taxon>
        <taxon>Pseudomonadota</taxon>
        <taxon>Alphaproteobacteria</taxon>
        <taxon>Hyphomicrobiales</taxon>
        <taxon>Rhizobiaceae</taxon>
        <taxon>Sinorhizobium/Ensifer group</taxon>
        <taxon>Sinorhizobium</taxon>
    </lineage>
</organism>
<name>A0A1E3V7P2_9HYPH</name>
<dbReference type="SUPFAM" id="SSF53720">
    <property type="entry name" value="ALDH-like"/>
    <property type="match status" value="1"/>
</dbReference>
<evidence type="ECO:0000313" key="5">
    <source>
        <dbReference type="Proteomes" id="UP000094342"/>
    </source>
</evidence>
<sequence length="553" mass="57608">MSGLFERHRPTLDAALQAVAKRDFWSPYPEVPSGKIYGETAKEDGLAAYKARLGQPFVLADHPAEGAVGAEVSPYGPALGITYPAASVETLIAASRAAARSWASAAPEVRVGVCLEILARLNARSFEMANAVVHTTGQAFAMAFQAGGPHAQDRGLEAVAFAYAEMTRTPAQATWTKPQGKGEPIIMEKHWRIVPRGVSLAIGCNTFPTWNSYPGLFASLATGNTVIVKPHPAAILPLAITVEIIRQVLVEEGFAADIVLLAADAPGSEITKDLVQHPAVAIVDYTGSNAFGTWVRENAGAAGVYTEEAGVNSIIIGATDNFAGMCSNIAFSLSLYSGQMCTAPQDIFVPRGGIETNEGHKTFDDVAAGIAAAVDGLLADPVHAAGVCGAIANPATLARIATARSLGRIVRDSAPVEGLDDARTATPLILAVDAADTNAYAEERFGPIAFVVAVDDIEDGVNRAAELAERKGAITVALYATDEAQVLTAADRFAAAGVNLSVNLAGGIYVNQSAAFSDFHVTGANPAGNASLTDAAFVANRFRVVMWRRPAAA</sequence>
<dbReference type="Gene3D" id="3.40.605.10">
    <property type="entry name" value="Aldehyde Dehydrogenase, Chain A, domain 1"/>
    <property type="match status" value="1"/>
</dbReference>
<dbReference type="InterPro" id="IPR016161">
    <property type="entry name" value="Ald_DH/histidinol_DH"/>
</dbReference>
<dbReference type="PANTHER" id="PTHR42862:SF1">
    <property type="entry name" value="DELTA-1-PYRROLINE-5-CARBOXYLATE DEHYDROGENASE 2, ISOFORM A-RELATED"/>
    <property type="match status" value="1"/>
</dbReference>
<dbReference type="InterPro" id="IPR011975">
    <property type="entry name" value="PaaN_2"/>
</dbReference>
<dbReference type="AlphaFoldDB" id="A0A1E3V7P2"/>
<dbReference type="Proteomes" id="UP000094342">
    <property type="component" value="Unassembled WGS sequence"/>
</dbReference>
<keyword evidence="1" id="KW-0560">Oxidoreductase</keyword>
<evidence type="ECO:0000256" key="2">
    <source>
        <dbReference type="ARBA" id="ARBA00023027"/>
    </source>
</evidence>
<dbReference type="NCBIfam" id="TIGR02288">
    <property type="entry name" value="PaaN_2"/>
    <property type="match status" value="1"/>
</dbReference>
<dbReference type="PANTHER" id="PTHR42862">
    <property type="entry name" value="DELTA-1-PYRROLINE-5-CARBOXYLATE DEHYDROGENASE 1, ISOFORM A-RELATED"/>
    <property type="match status" value="1"/>
</dbReference>
<evidence type="ECO:0000256" key="1">
    <source>
        <dbReference type="ARBA" id="ARBA00023002"/>
    </source>
</evidence>
<protein>
    <submittedName>
        <fullName evidence="4">Phenylacetic acid degradation protein PaaN</fullName>
    </submittedName>
</protein>
<comment type="caution">
    <text evidence="4">The sequence shown here is derived from an EMBL/GenBank/DDBJ whole genome shotgun (WGS) entry which is preliminary data.</text>
</comment>
<reference evidence="5" key="1">
    <citation type="submission" date="2016-05" db="EMBL/GenBank/DDBJ databases">
        <authorList>
            <person name="Li Y."/>
        </authorList>
    </citation>
    <scope>NUCLEOTIDE SEQUENCE [LARGE SCALE GENOMIC DNA]</scope>
    <source>
        <strain evidence="5">YIC4027</strain>
    </source>
</reference>
<dbReference type="GO" id="GO:0009898">
    <property type="term" value="C:cytoplasmic side of plasma membrane"/>
    <property type="evidence" value="ECO:0007669"/>
    <property type="project" value="TreeGrafter"/>
</dbReference>
<feature type="domain" description="Aldehyde dehydrogenase" evidence="3">
    <location>
        <begin position="85"/>
        <end position="501"/>
    </location>
</feature>
<dbReference type="EMBL" id="LYBW01000061">
    <property type="protein sequence ID" value="ODR89495.1"/>
    <property type="molecule type" value="Genomic_DNA"/>
</dbReference>
<dbReference type="Pfam" id="PF00171">
    <property type="entry name" value="Aldedh"/>
    <property type="match status" value="1"/>
</dbReference>
<keyword evidence="5" id="KW-1185">Reference proteome</keyword>
<dbReference type="InterPro" id="IPR050485">
    <property type="entry name" value="Proline_metab_enzyme"/>
</dbReference>
<accession>A0A1E3V7P2</accession>